<accession>A0ABW0HP86</accession>
<proteinExistence type="predicted"/>
<evidence type="ECO:0000313" key="4">
    <source>
        <dbReference type="EMBL" id="MFC5402319.1"/>
    </source>
</evidence>
<evidence type="ECO:0000256" key="3">
    <source>
        <dbReference type="ARBA" id="ARBA00022691"/>
    </source>
</evidence>
<dbReference type="InterPro" id="IPR029063">
    <property type="entry name" value="SAM-dependent_MTases_sf"/>
</dbReference>
<comment type="caution">
    <text evidence="4">The sequence shown here is derived from an EMBL/GenBank/DDBJ whole genome shotgun (WGS) entry which is preliminary data.</text>
</comment>
<dbReference type="SUPFAM" id="SSF53335">
    <property type="entry name" value="S-adenosyl-L-methionine-dependent methyltransferases"/>
    <property type="match status" value="1"/>
</dbReference>
<evidence type="ECO:0000256" key="1">
    <source>
        <dbReference type="ARBA" id="ARBA00022603"/>
    </source>
</evidence>
<dbReference type="EMBL" id="JBHSMI010000012">
    <property type="protein sequence ID" value="MFC5402319.1"/>
    <property type="molecule type" value="Genomic_DNA"/>
</dbReference>
<dbReference type="RefSeq" id="WP_378130662.1">
    <property type="nucleotide sequence ID" value="NZ_JBHSMI010000012.1"/>
</dbReference>
<keyword evidence="1 4" id="KW-0489">Methyltransferase</keyword>
<name>A0ABW0HP86_9BACL</name>
<keyword evidence="3" id="KW-0949">S-adenosyl-L-methionine</keyword>
<dbReference type="PANTHER" id="PTHR30481">
    <property type="entry name" value="DNA ADENINE METHYLASE"/>
    <property type="match status" value="1"/>
</dbReference>
<dbReference type="GO" id="GO:0008168">
    <property type="term" value="F:methyltransferase activity"/>
    <property type="evidence" value="ECO:0007669"/>
    <property type="project" value="UniProtKB-KW"/>
</dbReference>
<organism evidence="4 5">
    <name type="scientific">Cohnella soli</name>
    <dbReference type="NCBI Taxonomy" id="425005"/>
    <lineage>
        <taxon>Bacteria</taxon>
        <taxon>Bacillati</taxon>
        <taxon>Bacillota</taxon>
        <taxon>Bacilli</taxon>
        <taxon>Bacillales</taxon>
        <taxon>Paenibacillaceae</taxon>
        <taxon>Cohnella</taxon>
    </lineage>
</organism>
<dbReference type="InterPro" id="IPR012327">
    <property type="entry name" value="MeTrfase_D12"/>
</dbReference>
<gene>
    <name evidence="4" type="ORF">ACFPOF_06180</name>
</gene>
<evidence type="ECO:0000313" key="5">
    <source>
        <dbReference type="Proteomes" id="UP001596113"/>
    </source>
</evidence>
<dbReference type="GO" id="GO:0032259">
    <property type="term" value="P:methylation"/>
    <property type="evidence" value="ECO:0007669"/>
    <property type="project" value="UniProtKB-KW"/>
</dbReference>
<reference evidence="5" key="1">
    <citation type="journal article" date="2019" name="Int. J. Syst. Evol. Microbiol.">
        <title>The Global Catalogue of Microorganisms (GCM) 10K type strain sequencing project: providing services to taxonomists for standard genome sequencing and annotation.</title>
        <authorList>
            <consortium name="The Broad Institute Genomics Platform"/>
            <consortium name="The Broad Institute Genome Sequencing Center for Infectious Disease"/>
            <person name="Wu L."/>
            <person name="Ma J."/>
        </authorList>
    </citation>
    <scope>NUCLEOTIDE SEQUENCE [LARGE SCALE GENOMIC DNA]</scope>
    <source>
        <strain evidence="5">CGMCC 1.18575</strain>
    </source>
</reference>
<dbReference type="Gene3D" id="3.40.50.150">
    <property type="entry name" value="Vaccinia Virus protein VP39"/>
    <property type="match status" value="2"/>
</dbReference>
<evidence type="ECO:0000256" key="2">
    <source>
        <dbReference type="ARBA" id="ARBA00022679"/>
    </source>
</evidence>
<keyword evidence="2" id="KW-0808">Transferase</keyword>
<dbReference type="Proteomes" id="UP001596113">
    <property type="component" value="Unassembled WGS sequence"/>
</dbReference>
<keyword evidence="5" id="KW-1185">Reference proteome</keyword>
<dbReference type="Pfam" id="PF02086">
    <property type="entry name" value="MethyltransfD12"/>
    <property type="match status" value="1"/>
</dbReference>
<sequence>MTTANATEIRTHSPIRWFGGKHYVSRHMIPLFPKHHCFVDVFGGGAHVTVAKPREMSRVEIYNDLDDSLLHFLWTLRNHKKELMAALASMPTSRSLYRQICQSPTPTDPIERAAYWFYKLRQQIIPTNGAPSGFRYGKVKNSALDFQNAVARLDSFERRMSTVLLENLDFREVIARYDGESTFFVVDAPYFSKEHYYLGGFSKNDHIELASMLKQIKGKCMVTYYGDPFILELYHGFYVRTVETKVGTVAKAQLGQERRRETEFFFMNYNPDSL</sequence>
<protein>
    <submittedName>
        <fullName evidence="4">DNA adenine methylase</fullName>
    </submittedName>
</protein>